<dbReference type="Pfam" id="PF00023">
    <property type="entry name" value="Ank"/>
    <property type="match status" value="1"/>
</dbReference>
<dbReference type="AlphaFoldDB" id="A0A4U8TSY8"/>
<keyword evidence="2" id="KW-0040">ANK repeat</keyword>
<organism evidence="4 5">
    <name type="scientific">Helicobacter japonicus</name>
    <dbReference type="NCBI Taxonomy" id="425400"/>
    <lineage>
        <taxon>Bacteria</taxon>
        <taxon>Pseudomonadati</taxon>
        <taxon>Campylobacterota</taxon>
        <taxon>Epsilonproteobacteria</taxon>
        <taxon>Campylobacterales</taxon>
        <taxon>Helicobacteraceae</taxon>
        <taxon>Helicobacter</taxon>
    </lineage>
</organism>
<evidence type="ECO:0000313" key="4">
    <source>
        <dbReference type="EMBL" id="TLE03366.1"/>
    </source>
</evidence>
<sequence length="512" mass="59014">MAETQKDNTKLAQKLEQAIENYNLEQLKEILHTMEVEKIKLNSITLGKNQSVFGFALYSMVHTSSIWKKCRERYEPLISVLLELDAIEDSKDLEDAEILEFIIREMPHLVVLYVKKGLILHREILIQGYLPEEDHGVFNLLAFAVVMDAYWCLNNPNEPNSHRELIKVLLESGVNPNEVALTQEDFRDNRGKGAIYYTLSYNETLLPLLQQYGATDEDIFLAVMSCSPKKQEKYLESYMNKVDINYISYDSALHRVKNLALAQRLIDKGANVNAQNINGQTPLMAHYHDVDMWKLLLDNGADIRIKDNVGDTLAFYTLKREWDGRDGDMSFLKTLKLLIANGLDVNECDKDGHSLLYLAEERIFEESSEFLRENGAKMTQIDEQLQREKNKNKELVEVLSSCIVAPKKELESLKAKVLALIEKGAVIDEEKIKELEVYVSDLEQEYWDDRAVYAGRSVKDSEEYRLLQVLKKFHKAKDKTKAFDSLFMPVTKSKGVTHQPQNRAELKKPRKR</sequence>
<evidence type="ECO:0000256" key="3">
    <source>
        <dbReference type="SAM" id="MobiDB-lite"/>
    </source>
</evidence>
<dbReference type="SUPFAM" id="SSF48403">
    <property type="entry name" value="Ankyrin repeat"/>
    <property type="match status" value="1"/>
</dbReference>
<protein>
    <submittedName>
        <fullName evidence="4">Uncharacterized protein</fullName>
    </submittedName>
</protein>
<dbReference type="STRING" id="425400.LS65_06155"/>
<reference evidence="4 5" key="1">
    <citation type="journal article" date="2014" name="Genome Announc.">
        <title>Draft genome sequences of eight enterohepatic helicobacter species isolated from both laboratory and wild rodents.</title>
        <authorList>
            <person name="Sheh A."/>
            <person name="Shen Z."/>
            <person name="Fox J.G."/>
        </authorList>
    </citation>
    <scope>NUCLEOTIDE SEQUENCE [LARGE SCALE GENOMIC DNA]</scope>
    <source>
        <strain evidence="4 5">MIT 01-6451</strain>
    </source>
</reference>
<comment type="caution">
    <text evidence="4">The sequence shown here is derived from an EMBL/GenBank/DDBJ whole genome shotgun (WGS) entry which is preliminary data.</text>
</comment>
<accession>A0A4U8TSY8</accession>
<dbReference type="InterPro" id="IPR036770">
    <property type="entry name" value="Ankyrin_rpt-contain_sf"/>
</dbReference>
<evidence type="ECO:0000313" key="5">
    <source>
        <dbReference type="Proteomes" id="UP000029707"/>
    </source>
</evidence>
<dbReference type="Gene3D" id="1.25.40.20">
    <property type="entry name" value="Ankyrin repeat-containing domain"/>
    <property type="match status" value="1"/>
</dbReference>
<feature type="region of interest" description="Disordered" evidence="3">
    <location>
        <begin position="493"/>
        <end position="512"/>
    </location>
</feature>
<dbReference type="RefSeq" id="WP_034362418.1">
    <property type="nucleotide sequence ID" value="NZ_CANAXW010000002.1"/>
</dbReference>
<keyword evidence="1" id="KW-0677">Repeat</keyword>
<keyword evidence="5" id="KW-1185">Reference proteome</keyword>
<evidence type="ECO:0000256" key="1">
    <source>
        <dbReference type="ARBA" id="ARBA00022737"/>
    </source>
</evidence>
<evidence type="ECO:0000256" key="2">
    <source>
        <dbReference type="ARBA" id="ARBA00023043"/>
    </source>
</evidence>
<dbReference type="InterPro" id="IPR002110">
    <property type="entry name" value="Ankyrin_rpt"/>
</dbReference>
<dbReference type="PANTHER" id="PTHR24189">
    <property type="entry name" value="MYOTROPHIN"/>
    <property type="match status" value="1"/>
</dbReference>
<dbReference type="EMBL" id="JRMQ02000001">
    <property type="protein sequence ID" value="TLE03366.1"/>
    <property type="molecule type" value="Genomic_DNA"/>
</dbReference>
<gene>
    <name evidence="4" type="ORF">LS65_000930</name>
</gene>
<dbReference type="PANTHER" id="PTHR24189:SF50">
    <property type="entry name" value="ANKYRIN REPEAT AND SOCS BOX PROTEIN 2"/>
    <property type="match status" value="1"/>
</dbReference>
<dbReference type="InterPro" id="IPR050745">
    <property type="entry name" value="Multifunctional_regulatory"/>
</dbReference>
<dbReference type="OrthoDB" id="5357903at2"/>
<proteinExistence type="predicted"/>
<name>A0A4U8TSY8_9HELI</name>
<dbReference type="Proteomes" id="UP000029707">
    <property type="component" value="Unassembled WGS sequence"/>
</dbReference>